<comment type="caution">
    <text evidence="2">The sequence shown here is derived from an EMBL/GenBank/DDBJ whole genome shotgun (WGS) entry which is preliminary data.</text>
</comment>
<dbReference type="EMBL" id="JARVKF010000402">
    <property type="protein sequence ID" value="KAK9416959.1"/>
    <property type="molecule type" value="Genomic_DNA"/>
</dbReference>
<feature type="region of interest" description="Disordered" evidence="1">
    <location>
        <begin position="308"/>
        <end position="339"/>
    </location>
</feature>
<feature type="region of interest" description="Disordered" evidence="1">
    <location>
        <begin position="160"/>
        <end position="182"/>
    </location>
</feature>
<feature type="region of interest" description="Disordered" evidence="1">
    <location>
        <begin position="106"/>
        <end position="141"/>
    </location>
</feature>
<accession>A0ABR2UQP3</accession>
<feature type="compositionally biased region" description="Polar residues" evidence="1">
    <location>
        <begin position="369"/>
        <end position="379"/>
    </location>
</feature>
<protein>
    <submittedName>
        <fullName evidence="2">Uncharacterized protein</fullName>
    </submittedName>
</protein>
<evidence type="ECO:0000313" key="2">
    <source>
        <dbReference type="EMBL" id="KAK9416959.1"/>
    </source>
</evidence>
<reference evidence="2 3" key="1">
    <citation type="journal article" date="2024" name="J. Plant Pathol.">
        <title>Sequence and assembly of the genome of Seiridium unicorne, isolate CBS 538.82, causal agent of cypress canker disease.</title>
        <authorList>
            <person name="Scali E."/>
            <person name="Rocca G.D."/>
            <person name="Danti R."/>
            <person name="Garbelotto M."/>
            <person name="Barberini S."/>
            <person name="Baroncelli R."/>
            <person name="Emiliani G."/>
        </authorList>
    </citation>
    <scope>NUCLEOTIDE SEQUENCE [LARGE SCALE GENOMIC DNA]</scope>
    <source>
        <strain evidence="2 3">BM-138-508</strain>
    </source>
</reference>
<feature type="region of interest" description="Disordered" evidence="1">
    <location>
        <begin position="369"/>
        <end position="395"/>
    </location>
</feature>
<evidence type="ECO:0000256" key="1">
    <source>
        <dbReference type="SAM" id="MobiDB-lite"/>
    </source>
</evidence>
<name>A0ABR2UQP3_9PEZI</name>
<sequence length="395" mass="44128">MSDLYLDRVPQDQVKDRDASLGNIDYCSLMINLGFSDYPEELWDRIIHLLDHVRLNECNIFPPAQKWVNSISAQDIGKVFVSEKARLLVMSKKDLALEADREYEEANGDQEMEAENMPTSAAKGKPTYGGTIKRKAPTGTPISAMKTKASDLQALFGVAEKAGETDTAERQTRREDESEPEDEAALANALEKTYRGTTFQKLWKWGGRAECLLHTPGRMSLKRRPNMAHTISALDNAALAHSELKQLLDAITAHPSWREEYHDQEGWAVFQRTTTVEELGTLARNTRDEDEVDAGVVALAYVTAADGDDDGEEALEGGPAAKRVKRSERQQRQIHTSNFLENYSPEGWAKIPTPATDFRCSLEATCRSTTAQHQGSSLRPPSFSKWQKKSQSLAR</sequence>
<keyword evidence="3" id="KW-1185">Reference proteome</keyword>
<evidence type="ECO:0000313" key="3">
    <source>
        <dbReference type="Proteomes" id="UP001408356"/>
    </source>
</evidence>
<proteinExistence type="predicted"/>
<organism evidence="2 3">
    <name type="scientific">Seiridium unicorne</name>
    <dbReference type="NCBI Taxonomy" id="138068"/>
    <lineage>
        <taxon>Eukaryota</taxon>
        <taxon>Fungi</taxon>
        <taxon>Dikarya</taxon>
        <taxon>Ascomycota</taxon>
        <taxon>Pezizomycotina</taxon>
        <taxon>Sordariomycetes</taxon>
        <taxon>Xylariomycetidae</taxon>
        <taxon>Amphisphaeriales</taxon>
        <taxon>Sporocadaceae</taxon>
        <taxon>Seiridium</taxon>
    </lineage>
</organism>
<feature type="compositionally biased region" description="Basic and acidic residues" evidence="1">
    <location>
        <begin position="161"/>
        <end position="176"/>
    </location>
</feature>
<dbReference type="Proteomes" id="UP001408356">
    <property type="component" value="Unassembled WGS sequence"/>
</dbReference>
<gene>
    <name evidence="2" type="ORF">SUNI508_09198</name>
</gene>